<keyword evidence="5" id="KW-0408">Iron</keyword>
<dbReference type="InterPro" id="IPR042263">
    <property type="entry name" value="DPH1/DPH2_1"/>
</dbReference>
<dbReference type="GO" id="GO:0051536">
    <property type="term" value="F:iron-sulfur cluster binding"/>
    <property type="evidence" value="ECO:0007669"/>
    <property type="project" value="UniProtKB-KW"/>
</dbReference>
<evidence type="ECO:0000256" key="3">
    <source>
        <dbReference type="ARBA" id="ARBA00006179"/>
    </source>
</evidence>
<proteinExistence type="inferred from homology"/>
<organism evidence="8">
    <name type="scientific">Guillardia theta</name>
    <name type="common">Cryptophyte</name>
    <name type="synonym">Cryptomonas phi</name>
    <dbReference type="NCBI Taxonomy" id="55529"/>
    <lineage>
        <taxon>Eukaryota</taxon>
        <taxon>Cryptophyceae</taxon>
        <taxon>Pyrenomonadales</taxon>
        <taxon>Geminigeraceae</taxon>
        <taxon>Guillardia</taxon>
    </lineage>
</organism>
<evidence type="ECO:0000256" key="1">
    <source>
        <dbReference type="ARBA" id="ARBA00001966"/>
    </source>
</evidence>
<dbReference type="Gene3D" id="3.40.50.11860">
    <property type="entry name" value="Diphthamide synthesis DPH1/DPH2 domain 3"/>
    <property type="match status" value="1"/>
</dbReference>
<evidence type="ECO:0000256" key="5">
    <source>
        <dbReference type="ARBA" id="ARBA00023004"/>
    </source>
</evidence>
<sequence length="594" mass="65808">MTEEHAQFDINFDVRDTCSWIKEHKMKRIALQIPDEYLKHSQKLVSSLRSTAQEKDIEFYILADSSVSSWDPDVVAAQHVRADCIVMYGRASVTRSDVMPIRNVFGFVQVDPNRIFDVLKTRIEPCASTIVLLSAQFKSCENVLRQKLKNSSDKCYVGTLHSENSNSSQRTPPSLCSTDCSHSGLSVTCCQQTGTSQSPGQSIDQNDNGMKFISMCNFSICVPCDFKDFASDKSRAQNSENTEAEKFTIIYVGKEGPELTRLILEYNQYCFMLLQHNDDFDQFSFKTELGDSSRLIKRRYFLMMKTKDSERIGIVVATTAMEGYRDIVERMKKIITMSGKIVHTLYVGKINPAKLANFAEIDSFVLVASPENTVSIDAADYLKPLITPMELEIALVRGREWTGDYNLDFRPLLKTPLPEVSSDNSDDEDNICHSLTSGAIIRRPNVGDGTLTVTNSKAYEHRTFRGLDLKEGLDRPLDVVKGRVGIASGYAHEPAAVERLSQAEVITGSLPAHVQKSAGDSNYGISKESCKIESGGNSKIESTTPKAEAASVSSAGKGQGQGQGEGEDEDEAHDSEGDLQHVSDEVDSFFDAFV</sequence>
<accession>A0A7S4KLG2</accession>
<dbReference type="InterPro" id="IPR016435">
    <property type="entry name" value="DPH1/DPH2"/>
</dbReference>
<dbReference type="PANTHER" id="PTHR10762:SF2">
    <property type="entry name" value="2-(3-AMINO-3-CARBOXYPROPYL)HISTIDINE SYNTHASE SUBUNIT 2"/>
    <property type="match status" value="1"/>
</dbReference>
<name>A0A7S4KLG2_GUITH</name>
<dbReference type="UniPathway" id="UPA00559"/>
<dbReference type="GO" id="GO:0017183">
    <property type="term" value="P:protein histidyl modification to diphthamide"/>
    <property type="evidence" value="ECO:0007669"/>
    <property type="project" value="UniProtKB-UniPathway"/>
</dbReference>
<keyword evidence="6" id="KW-0411">Iron-sulfur</keyword>
<dbReference type="FunFam" id="3.40.50.11860:FF:000001">
    <property type="entry name" value="2-(3-amino-3-carboxypropyl)histidine synthase subunit 2"/>
    <property type="match status" value="1"/>
</dbReference>
<comment type="cofactor">
    <cofactor evidence="1">
        <name>[4Fe-4S] cluster</name>
        <dbReference type="ChEBI" id="CHEBI:49883"/>
    </cofactor>
</comment>
<dbReference type="EMBL" id="HBKN01018653">
    <property type="protein sequence ID" value="CAE2298610.1"/>
    <property type="molecule type" value="Transcribed_RNA"/>
</dbReference>
<comment type="pathway">
    <text evidence="2">Protein modification; peptidyl-diphthamide biosynthesis.</text>
</comment>
<keyword evidence="4" id="KW-0479">Metal-binding</keyword>
<evidence type="ECO:0008006" key="9">
    <source>
        <dbReference type="Google" id="ProtNLM"/>
    </source>
</evidence>
<evidence type="ECO:0000256" key="6">
    <source>
        <dbReference type="ARBA" id="ARBA00023014"/>
    </source>
</evidence>
<reference evidence="8" key="1">
    <citation type="submission" date="2021-01" db="EMBL/GenBank/DDBJ databases">
        <authorList>
            <person name="Corre E."/>
            <person name="Pelletier E."/>
            <person name="Niang G."/>
            <person name="Scheremetjew M."/>
            <person name="Finn R."/>
            <person name="Kale V."/>
            <person name="Holt S."/>
            <person name="Cochrane G."/>
            <person name="Meng A."/>
            <person name="Brown T."/>
            <person name="Cohen L."/>
        </authorList>
    </citation>
    <scope>NUCLEOTIDE SEQUENCE</scope>
    <source>
        <strain evidence="8">CCMP 2712</strain>
    </source>
</reference>
<dbReference type="Pfam" id="PF01866">
    <property type="entry name" value="Diphthamide_syn"/>
    <property type="match status" value="2"/>
</dbReference>
<comment type="similarity">
    <text evidence="3">Belongs to the DPH1/DPH2 family. DPH2 subfamily.</text>
</comment>
<gene>
    <name evidence="8" type="ORF">GTHE00462_LOCUS14706</name>
</gene>
<dbReference type="GO" id="GO:0046872">
    <property type="term" value="F:metal ion binding"/>
    <property type="evidence" value="ECO:0007669"/>
    <property type="project" value="UniProtKB-KW"/>
</dbReference>
<dbReference type="PANTHER" id="PTHR10762">
    <property type="entry name" value="DIPHTHAMIDE BIOSYNTHESIS PROTEIN"/>
    <property type="match status" value="1"/>
</dbReference>
<feature type="compositionally biased region" description="Polar residues" evidence="7">
    <location>
        <begin position="535"/>
        <end position="545"/>
    </location>
</feature>
<feature type="compositionally biased region" description="Basic and acidic residues" evidence="7">
    <location>
        <begin position="574"/>
        <end position="584"/>
    </location>
</feature>
<evidence type="ECO:0000256" key="7">
    <source>
        <dbReference type="SAM" id="MobiDB-lite"/>
    </source>
</evidence>
<evidence type="ECO:0000256" key="2">
    <source>
        <dbReference type="ARBA" id="ARBA00005156"/>
    </source>
</evidence>
<evidence type="ECO:0000313" key="8">
    <source>
        <dbReference type="EMBL" id="CAE2298610.1"/>
    </source>
</evidence>
<dbReference type="NCBIfam" id="TIGR00322">
    <property type="entry name" value="diphth2_R"/>
    <property type="match status" value="1"/>
</dbReference>
<dbReference type="InterPro" id="IPR042265">
    <property type="entry name" value="DPH1/DPH2_3"/>
</dbReference>
<dbReference type="AlphaFoldDB" id="A0A7S4KLG2"/>
<dbReference type="GO" id="GO:0090560">
    <property type="term" value="F:2-(3-amino-3-carboxypropyl)histidine synthase activity"/>
    <property type="evidence" value="ECO:0007669"/>
    <property type="project" value="InterPro"/>
</dbReference>
<feature type="region of interest" description="Disordered" evidence="7">
    <location>
        <begin position="531"/>
        <end position="594"/>
    </location>
</feature>
<dbReference type="Gene3D" id="3.40.50.11840">
    <property type="entry name" value="Diphthamide synthesis DPH1/DPH2 domain 1"/>
    <property type="match status" value="1"/>
</dbReference>
<evidence type="ECO:0000256" key="4">
    <source>
        <dbReference type="ARBA" id="ARBA00022723"/>
    </source>
</evidence>
<dbReference type="SFLD" id="SFLDS00032">
    <property type="entry name" value="Radical_SAM_3-amino-3-carboxyp"/>
    <property type="match status" value="1"/>
</dbReference>
<protein>
    <recommendedName>
        <fullName evidence="9">Diphthamide biosynthesis protein 2</fullName>
    </recommendedName>
</protein>